<dbReference type="PATRIC" id="fig|1280952.3.peg.1697"/>
<name>A0A059FCQ4_9PROT</name>
<keyword evidence="3 11" id="KW-0813">Transport</keyword>
<dbReference type="GO" id="GO:0009055">
    <property type="term" value="F:electron transfer activity"/>
    <property type="evidence" value="ECO:0007669"/>
    <property type="project" value="InterPro"/>
</dbReference>
<comment type="function">
    <text evidence="11">Ferredoxins are iron-sulfur proteins that transfer electrons in a wide variety of metabolic reactions.</text>
</comment>
<dbReference type="PROSITE" id="PS00198">
    <property type="entry name" value="4FE4S_FER_1"/>
    <property type="match status" value="1"/>
</dbReference>
<dbReference type="GO" id="GO:0046872">
    <property type="term" value="F:metal ion binding"/>
    <property type="evidence" value="ECO:0007669"/>
    <property type="project" value="UniProtKB-KW"/>
</dbReference>
<dbReference type="eggNOG" id="COG1146">
    <property type="taxonomic scope" value="Bacteria"/>
</dbReference>
<evidence type="ECO:0000256" key="7">
    <source>
        <dbReference type="ARBA" id="ARBA00022982"/>
    </source>
</evidence>
<evidence type="ECO:0000256" key="3">
    <source>
        <dbReference type="ARBA" id="ARBA00022448"/>
    </source>
</evidence>
<evidence type="ECO:0000256" key="4">
    <source>
        <dbReference type="ARBA" id="ARBA00022485"/>
    </source>
</evidence>
<evidence type="ECO:0000256" key="11">
    <source>
        <dbReference type="RuleBase" id="RU364098"/>
    </source>
</evidence>
<dbReference type="InterPro" id="IPR017896">
    <property type="entry name" value="4Fe4S_Fe-S-bd"/>
</dbReference>
<dbReference type="OrthoDB" id="9803397at2"/>
<evidence type="ECO:0000256" key="2">
    <source>
        <dbReference type="ARBA" id="ARBA00001966"/>
    </source>
</evidence>
<dbReference type="InterPro" id="IPR017900">
    <property type="entry name" value="4Fe4S_Fe_S_CS"/>
</dbReference>
<dbReference type="Pfam" id="PF00037">
    <property type="entry name" value="Fer4"/>
    <property type="match status" value="1"/>
</dbReference>
<dbReference type="Gene3D" id="3.30.70.20">
    <property type="match status" value="1"/>
</dbReference>
<evidence type="ECO:0000259" key="12">
    <source>
        <dbReference type="PROSITE" id="PS51379"/>
    </source>
</evidence>
<evidence type="ECO:0000256" key="9">
    <source>
        <dbReference type="ARBA" id="ARBA00023014"/>
    </source>
</evidence>
<protein>
    <recommendedName>
        <fullName evidence="11">Ferredoxin</fullName>
    </recommendedName>
</protein>
<dbReference type="InterPro" id="IPR054829">
    <property type="entry name" value="FdxA"/>
</dbReference>
<dbReference type="GO" id="GO:0051539">
    <property type="term" value="F:4 iron, 4 sulfur cluster binding"/>
    <property type="evidence" value="ECO:0007669"/>
    <property type="project" value="UniProtKB-KW"/>
</dbReference>
<evidence type="ECO:0000313" key="14">
    <source>
        <dbReference type="Proteomes" id="UP000024816"/>
    </source>
</evidence>
<dbReference type="PROSITE" id="PS51379">
    <property type="entry name" value="4FE4S_FER_2"/>
    <property type="match status" value="2"/>
</dbReference>
<gene>
    <name evidence="13" type="ORF">HJA_08529</name>
</gene>
<comment type="caution">
    <text evidence="13">The sequence shown here is derived from an EMBL/GenBank/DDBJ whole genome shotgun (WGS) entry which is preliminary data.</text>
</comment>
<keyword evidence="8 11" id="KW-0408">Iron</keyword>
<keyword evidence="4 11" id="KW-0004">4Fe-4S</keyword>
<dbReference type="GO" id="GO:0051538">
    <property type="term" value="F:3 iron, 4 sulfur cluster binding"/>
    <property type="evidence" value="ECO:0007669"/>
    <property type="project" value="UniProtKB-KW"/>
</dbReference>
<dbReference type="PRINTS" id="PR00354">
    <property type="entry name" value="7FE8SFRDOXIN"/>
</dbReference>
<keyword evidence="14" id="KW-1185">Reference proteome</keyword>
<accession>A0A059FCQ4</accession>
<reference evidence="13 14" key="1">
    <citation type="journal article" date="2014" name="Antonie Van Leeuwenhoek">
        <title>Hyphomonas beringensis sp. nov. and Hyphomonas chukchiensis sp. nov., isolated from surface seawater of the Bering Sea and Chukchi Sea.</title>
        <authorList>
            <person name="Li C."/>
            <person name="Lai Q."/>
            <person name="Li G."/>
            <person name="Dong C."/>
            <person name="Wang J."/>
            <person name="Liao Y."/>
            <person name="Shao Z."/>
        </authorList>
    </citation>
    <scope>NUCLEOTIDE SEQUENCE [LARGE SCALE GENOMIC DNA]</scope>
    <source>
        <strain evidence="13 14">VP2</strain>
    </source>
</reference>
<evidence type="ECO:0000256" key="1">
    <source>
        <dbReference type="ARBA" id="ARBA00001927"/>
    </source>
</evidence>
<comment type="cofactor">
    <cofactor evidence="2 11">
        <name>[4Fe-4S] cluster</name>
        <dbReference type="ChEBI" id="CHEBI:49883"/>
    </cofactor>
</comment>
<comment type="cofactor">
    <cofactor evidence="1 11">
        <name>[3Fe-4S] cluster</name>
        <dbReference type="ChEBI" id="CHEBI:21137"/>
    </cofactor>
</comment>
<dbReference type="SUPFAM" id="SSF54862">
    <property type="entry name" value="4Fe-4S ferredoxins"/>
    <property type="match status" value="1"/>
</dbReference>
<dbReference type="PANTHER" id="PTHR42859:SF2">
    <property type="entry name" value="FERREDOXIN"/>
    <property type="match status" value="1"/>
</dbReference>
<dbReference type="InterPro" id="IPR050294">
    <property type="entry name" value="RnfB_subfamily"/>
</dbReference>
<dbReference type="InterPro" id="IPR000813">
    <property type="entry name" value="7Fe_ferredoxin"/>
</dbReference>
<evidence type="ECO:0000256" key="10">
    <source>
        <dbReference type="ARBA" id="ARBA00023291"/>
    </source>
</evidence>
<dbReference type="EMBL" id="ARYJ01000005">
    <property type="protein sequence ID" value="KCZ88399.1"/>
    <property type="molecule type" value="Genomic_DNA"/>
</dbReference>
<keyword evidence="6 11" id="KW-0677">Repeat</keyword>
<dbReference type="STRING" id="1280952.HJA_08529"/>
<evidence type="ECO:0000256" key="5">
    <source>
        <dbReference type="ARBA" id="ARBA00022723"/>
    </source>
</evidence>
<dbReference type="PANTHER" id="PTHR42859">
    <property type="entry name" value="OXIDOREDUCTASE"/>
    <property type="match status" value="1"/>
</dbReference>
<feature type="domain" description="4Fe-4S ferredoxin-type" evidence="12">
    <location>
        <begin position="1"/>
        <end position="30"/>
    </location>
</feature>
<feature type="domain" description="4Fe-4S ferredoxin-type" evidence="12">
    <location>
        <begin position="31"/>
        <end position="60"/>
    </location>
</feature>
<sequence length="113" mass="12851">MTYIVVDACIRCKYMDCVEVCPVDCFYEGENMLVIHPEECIDCGVCEPECPVEAIKPDTEDDPDGKWLKLNSEYSKSWPNITRMKEPPADREEFAQETGKLEKYFSANPGTGD</sequence>
<organism evidence="13 14">
    <name type="scientific">Hyphomonas jannaschiana VP2</name>
    <dbReference type="NCBI Taxonomy" id="1280952"/>
    <lineage>
        <taxon>Bacteria</taxon>
        <taxon>Pseudomonadati</taxon>
        <taxon>Pseudomonadota</taxon>
        <taxon>Alphaproteobacteria</taxon>
        <taxon>Hyphomonadales</taxon>
        <taxon>Hyphomonadaceae</taxon>
        <taxon>Hyphomonas</taxon>
    </lineage>
</organism>
<proteinExistence type="predicted"/>
<dbReference type="NCBIfam" id="NF045490">
    <property type="entry name" value="FdxA_Protbact"/>
    <property type="match status" value="1"/>
</dbReference>
<dbReference type="Pfam" id="PF11953">
    <property type="entry name" value="DUF3470"/>
    <property type="match status" value="1"/>
</dbReference>
<keyword evidence="9 11" id="KW-0411">Iron-sulfur</keyword>
<dbReference type="AlphaFoldDB" id="A0A059FCQ4"/>
<dbReference type="RefSeq" id="WP_035581013.1">
    <property type="nucleotide sequence ID" value="NZ_ARYJ01000005.1"/>
</dbReference>
<evidence type="ECO:0000256" key="6">
    <source>
        <dbReference type="ARBA" id="ARBA00022737"/>
    </source>
</evidence>
<evidence type="ECO:0000256" key="8">
    <source>
        <dbReference type="ARBA" id="ARBA00023004"/>
    </source>
</evidence>
<dbReference type="Proteomes" id="UP000024816">
    <property type="component" value="Unassembled WGS sequence"/>
</dbReference>
<keyword evidence="5 11" id="KW-0479">Metal-binding</keyword>
<keyword evidence="7 11" id="KW-0249">Electron transport</keyword>
<dbReference type="InterPro" id="IPR022569">
    <property type="entry name" value="Fd_C"/>
</dbReference>
<evidence type="ECO:0000313" key="13">
    <source>
        <dbReference type="EMBL" id="KCZ88399.1"/>
    </source>
</evidence>
<keyword evidence="10 11" id="KW-0003">3Fe-4S</keyword>